<evidence type="ECO:0000259" key="5">
    <source>
        <dbReference type="Pfam" id="PF13354"/>
    </source>
</evidence>
<feature type="region of interest" description="Disordered" evidence="3">
    <location>
        <begin position="33"/>
        <end position="57"/>
    </location>
</feature>
<organism evidence="6 7">
    <name type="scientific">Parvibacter caecicola</name>
    <dbReference type="NCBI Taxonomy" id="747645"/>
    <lineage>
        <taxon>Bacteria</taxon>
        <taxon>Bacillati</taxon>
        <taxon>Actinomycetota</taxon>
        <taxon>Coriobacteriia</taxon>
        <taxon>Coriobacteriales</taxon>
        <taxon>Coriobacteriaceae</taxon>
        <taxon>Parvibacter</taxon>
    </lineage>
</organism>
<reference evidence="6 7" key="1">
    <citation type="submission" date="2020-08" db="EMBL/GenBank/DDBJ databases">
        <title>Sequencing the genomes of 1000 actinobacteria strains.</title>
        <authorList>
            <person name="Klenk H.-P."/>
        </authorList>
    </citation>
    <scope>NUCLEOTIDE SEQUENCE [LARGE SCALE GENOMIC DNA]</scope>
    <source>
        <strain evidence="6 7">DSM 22242</strain>
    </source>
</reference>
<feature type="repeat" description="Cell wall-binding" evidence="2">
    <location>
        <begin position="535"/>
        <end position="556"/>
    </location>
</feature>
<dbReference type="Pfam" id="PF19127">
    <property type="entry name" value="Choline_bind_3"/>
    <property type="match status" value="4"/>
</dbReference>
<dbReference type="Pfam" id="PF01473">
    <property type="entry name" value="Choline_bind_1"/>
    <property type="match status" value="4"/>
</dbReference>
<evidence type="ECO:0000256" key="3">
    <source>
        <dbReference type="SAM" id="MobiDB-lite"/>
    </source>
</evidence>
<evidence type="ECO:0000256" key="1">
    <source>
        <dbReference type="ARBA" id="ARBA00022737"/>
    </source>
</evidence>
<dbReference type="Gene3D" id="3.40.710.10">
    <property type="entry name" value="DD-peptidase/beta-lactamase superfamily"/>
    <property type="match status" value="1"/>
</dbReference>
<dbReference type="PROSITE" id="PS51170">
    <property type="entry name" value="CW"/>
    <property type="match status" value="2"/>
</dbReference>
<dbReference type="Gene3D" id="2.10.270.10">
    <property type="entry name" value="Cholin Binding"/>
    <property type="match status" value="3"/>
</dbReference>
<dbReference type="EMBL" id="JACHYA010000002">
    <property type="protein sequence ID" value="MBB3171248.1"/>
    <property type="molecule type" value="Genomic_DNA"/>
</dbReference>
<dbReference type="SUPFAM" id="SSF69360">
    <property type="entry name" value="Cell wall binding repeat"/>
    <property type="match status" value="2"/>
</dbReference>
<dbReference type="Gene3D" id="2.10.270.20">
    <property type="match status" value="2"/>
</dbReference>
<gene>
    <name evidence="6" type="ORF">FHR31_001060</name>
</gene>
<name>A0A7W5D1N8_9ACTN</name>
<dbReference type="GeneID" id="93357281"/>
<protein>
    <submittedName>
        <fullName evidence="6">Glucan-binding YG repeat protein</fullName>
    </submittedName>
</protein>
<evidence type="ECO:0000256" key="4">
    <source>
        <dbReference type="SAM" id="SignalP"/>
    </source>
</evidence>
<feature type="repeat" description="Cell wall-binding" evidence="2">
    <location>
        <begin position="243"/>
        <end position="262"/>
    </location>
</feature>
<dbReference type="InterPro" id="IPR012338">
    <property type="entry name" value="Beta-lactam/transpept-like"/>
</dbReference>
<evidence type="ECO:0000313" key="6">
    <source>
        <dbReference type="EMBL" id="MBB3171248.1"/>
    </source>
</evidence>
<dbReference type="Pfam" id="PF13354">
    <property type="entry name" value="Beta-lactamase2"/>
    <property type="match status" value="1"/>
</dbReference>
<dbReference type="InterPro" id="IPR018337">
    <property type="entry name" value="Cell_wall/Cho-bd_repeat"/>
</dbReference>
<keyword evidence="1" id="KW-0677">Repeat</keyword>
<comment type="caution">
    <text evidence="6">The sequence shown here is derived from an EMBL/GenBank/DDBJ whole genome shotgun (WGS) entry which is preliminary data.</text>
</comment>
<dbReference type="InterPro" id="IPR045155">
    <property type="entry name" value="Beta-lactam_cat"/>
</dbReference>
<dbReference type="GO" id="GO:0030655">
    <property type="term" value="P:beta-lactam antibiotic catabolic process"/>
    <property type="evidence" value="ECO:0007669"/>
    <property type="project" value="InterPro"/>
</dbReference>
<dbReference type="RefSeq" id="WP_123185973.1">
    <property type="nucleotide sequence ID" value="NZ_JACHYA010000002.1"/>
</dbReference>
<feature type="chain" id="PRO_5031447689" evidence="4">
    <location>
        <begin position="29"/>
        <end position="832"/>
    </location>
</feature>
<sequence>MAKSSCALGRAALAVVLVLSMVPSAALAQGVSGTAESGNGGGSAESPLLSDAGESSADESPRTIEAVLRLCDEQGDLAGLVKAEWLCGWVADNCAYDAEAEAADVEAVLEFGRGDLEDCAALCKELLEAAGFEPEFDADGDLTLSIDGQLYLVRVSLEDENAGVEQQEDCAFSISLEEAPDAPRVEAPAEVEDAVAPPQLDGTANFSAAPNPEPAAVPERAVPGLSAYGSSYHYGKSDGSYATNEWVSVGGKRYYFDANGRAAKWETWIDGSLYYFNGKCQMVTGWVTWKADGTKSYFGSDGKARSGFQKQGSSTYYMSPKTFKSVKWEQRINGNLYYFNGKCQMVTGWVTWKADGTKSYFGGNGKALTGLQKISGSTYYFDPKTAKSQKWEQRINGNLYYFNGKCQMVTGWVTWKADGTKSYFGGNGKAFKGLQRVGGTTYYFDPKTCKSKKWEQWINGKLYYFNGKGQMVTGWVTWNNDKSKSYFDGSGRALVGWQKLGGRTYYFNPSTARSVKWEQKINGAAYYFDGNGRMHTGWLQWNADKKWSYFNSNGKMATGTQTIDGVKCSFDANGKVAARPLNKQGLIRAIDAVSGSSSVSTFGTVKGSSAALQKVREAVNAITATGKPVEFVMIDISTGSGISYQANRTEWIASCVKSPYVVGVARTRPGAVSALKSTIQSCIVPSENEPYWSLRAKYGAGPLMSQGSYCGSRFDTTAPYPHVSPKELAKIWAGNYDYFFVNTNSQSSWIRNLFTKTQMSFIRNALGGKYATYTKPGWMTRGEVYPETYNDAGIVVADGRPYLVAVMSKGYYQAAKLQSLVRAIDSYHASMF</sequence>
<dbReference type="GO" id="GO:0008800">
    <property type="term" value="F:beta-lactamase activity"/>
    <property type="evidence" value="ECO:0007669"/>
    <property type="project" value="InterPro"/>
</dbReference>
<dbReference type="AlphaFoldDB" id="A0A7W5D1N8"/>
<dbReference type="Proteomes" id="UP000530850">
    <property type="component" value="Unassembled WGS sequence"/>
</dbReference>
<dbReference type="SUPFAM" id="SSF56601">
    <property type="entry name" value="beta-lactamase/transpeptidase-like"/>
    <property type="match status" value="1"/>
</dbReference>
<accession>A0A7W5D1N8</accession>
<keyword evidence="4" id="KW-0732">Signal</keyword>
<feature type="domain" description="Beta-lactamase class A catalytic" evidence="5">
    <location>
        <begin position="722"/>
        <end position="807"/>
    </location>
</feature>
<feature type="signal peptide" evidence="4">
    <location>
        <begin position="1"/>
        <end position="28"/>
    </location>
</feature>
<proteinExistence type="predicted"/>
<evidence type="ECO:0000256" key="2">
    <source>
        <dbReference type="PROSITE-ProRule" id="PRU00591"/>
    </source>
</evidence>
<evidence type="ECO:0000313" key="7">
    <source>
        <dbReference type="Proteomes" id="UP000530850"/>
    </source>
</evidence>